<gene>
    <name evidence="2" type="ORF">A2746_00245</name>
</gene>
<dbReference type="AlphaFoldDB" id="A0A1F8EWC4"/>
<name>A0A1F8EWC4_9BACT</name>
<accession>A0A1F8EWC4</accession>
<protein>
    <submittedName>
        <fullName evidence="2">Uncharacterized protein</fullName>
    </submittedName>
</protein>
<reference evidence="2 3" key="1">
    <citation type="journal article" date="2016" name="Nat. Commun.">
        <title>Thousands of microbial genomes shed light on interconnected biogeochemical processes in an aquifer system.</title>
        <authorList>
            <person name="Anantharaman K."/>
            <person name="Brown C.T."/>
            <person name="Hug L.A."/>
            <person name="Sharon I."/>
            <person name="Castelle C.J."/>
            <person name="Probst A.J."/>
            <person name="Thomas B.C."/>
            <person name="Singh A."/>
            <person name="Wilkins M.J."/>
            <person name="Karaoz U."/>
            <person name="Brodie E.L."/>
            <person name="Williams K.H."/>
            <person name="Hubbard S.S."/>
            <person name="Banfield J.F."/>
        </authorList>
    </citation>
    <scope>NUCLEOTIDE SEQUENCE [LARGE SCALE GENOMIC DNA]</scope>
</reference>
<dbReference type="Proteomes" id="UP000177419">
    <property type="component" value="Unassembled WGS sequence"/>
</dbReference>
<feature type="region of interest" description="Disordered" evidence="1">
    <location>
        <begin position="31"/>
        <end position="61"/>
    </location>
</feature>
<comment type="caution">
    <text evidence="2">The sequence shown here is derived from an EMBL/GenBank/DDBJ whole genome shotgun (WGS) entry which is preliminary data.</text>
</comment>
<organism evidence="2 3">
    <name type="scientific">Candidatus Yanofskybacteria bacterium RIFCSPHIGHO2_01_FULL_44_22</name>
    <dbReference type="NCBI Taxonomy" id="1802669"/>
    <lineage>
        <taxon>Bacteria</taxon>
        <taxon>Candidatus Yanofskyibacteriota</taxon>
    </lineage>
</organism>
<evidence type="ECO:0000313" key="2">
    <source>
        <dbReference type="EMBL" id="OGN05164.1"/>
    </source>
</evidence>
<sequence>MKKIVWIVVVAAIALAAFILTKRPADEEGILGGNQETVSPTPTPSAKISKKAAPKTGGEIAGQSMPYSQLVAEYATRRIQFDERCQSIPGSPTFKNGTSVMFDNRSGDARYIRVGETTYLFGGYDYKILTLSSEALPKTLSMDCGAAINVGQILLQK</sequence>
<evidence type="ECO:0000256" key="1">
    <source>
        <dbReference type="SAM" id="MobiDB-lite"/>
    </source>
</evidence>
<evidence type="ECO:0000313" key="3">
    <source>
        <dbReference type="Proteomes" id="UP000177419"/>
    </source>
</evidence>
<dbReference type="EMBL" id="MGJJ01000016">
    <property type="protein sequence ID" value="OGN05164.1"/>
    <property type="molecule type" value="Genomic_DNA"/>
</dbReference>
<proteinExistence type="predicted"/>